<dbReference type="OrthoDB" id="16692at2759"/>
<dbReference type="InterPro" id="IPR035892">
    <property type="entry name" value="C2_domain_sf"/>
</dbReference>
<evidence type="ECO:0008006" key="7">
    <source>
        <dbReference type="Google" id="ProtNLM"/>
    </source>
</evidence>
<dbReference type="PROSITE" id="PS51182">
    <property type="entry name" value="C2_TENSIN"/>
    <property type="match status" value="1"/>
</dbReference>
<evidence type="ECO:0000259" key="2">
    <source>
        <dbReference type="PROSITE" id="PS50056"/>
    </source>
</evidence>
<feature type="domain" description="Phosphatase tensin-type" evidence="3">
    <location>
        <begin position="21"/>
        <end position="196"/>
    </location>
</feature>
<comment type="caution">
    <text evidence="5">The sequence shown here is derived from an EMBL/GenBank/DDBJ whole genome shotgun (WGS) entry which is preliminary data.</text>
</comment>
<dbReference type="Gene3D" id="3.90.190.10">
    <property type="entry name" value="Protein tyrosine phosphatase superfamily"/>
    <property type="match status" value="1"/>
</dbReference>
<accession>A0A6A5BYX2</accession>
<evidence type="ECO:0000259" key="3">
    <source>
        <dbReference type="PROSITE" id="PS51181"/>
    </source>
</evidence>
<protein>
    <recommendedName>
        <fullName evidence="7">Phosphatidylinositol-3,4,5-trisphosphate 3-phosphatase</fullName>
    </recommendedName>
</protein>
<dbReference type="PROSITE" id="PS51181">
    <property type="entry name" value="PPASE_TENSIN"/>
    <property type="match status" value="1"/>
</dbReference>
<dbReference type="InterPro" id="IPR029021">
    <property type="entry name" value="Prot-tyrosine_phosphatase-like"/>
</dbReference>
<keyword evidence="6" id="KW-1185">Reference proteome</keyword>
<dbReference type="PROSITE" id="PS00383">
    <property type="entry name" value="TYR_PHOSPHATASE_1"/>
    <property type="match status" value="1"/>
</dbReference>
<dbReference type="RefSeq" id="XP_044565299.1">
    <property type="nucleotide sequence ID" value="XM_044703658.1"/>
</dbReference>
<dbReference type="EMBL" id="VFQX01000017">
    <property type="protein sequence ID" value="KAF0980586.1"/>
    <property type="molecule type" value="Genomic_DNA"/>
</dbReference>
<dbReference type="InterPro" id="IPR051281">
    <property type="entry name" value="Dual-spec_lipid-protein_phosph"/>
</dbReference>
<dbReference type="VEuPathDB" id="AmoebaDB:FDP41_013069"/>
<dbReference type="Pfam" id="PF10409">
    <property type="entry name" value="PTEN_C2"/>
    <property type="match status" value="1"/>
</dbReference>
<reference evidence="5 6" key="1">
    <citation type="journal article" date="2019" name="Sci. Rep.">
        <title>Nanopore sequencing improves the draft genome of the human pathogenic amoeba Naegleria fowleri.</title>
        <authorList>
            <person name="Liechti N."/>
            <person name="Schurch N."/>
            <person name="Bruggmann R."/>
            <person name="Wittwer M."/>
        </authorList>
    </citation>
    <scope>NUCLEOTIDE SEQUENCE [LARGE SCALE GENOMIC DNA]</scope>
    <source>
        <strain evidence="5 6">ATCC 30894</strain>
    </source>
</reference>
<dbReference type="SUPFAM" id="SSF49562">
    <property type="entry name" value="C2 domain (Calcium/lipid-binding domain, CaLB)"/>
    <property type="match status" value="1"/>
</dbReference>
<evidence type="ECO:0000256" key="1">
    <source>
        <dbReference type="ARBA" id="ARBA00022801"/>
    </source>
</evidence>
<dbReference type="InterPro" id="IPR014020">
    <property type="entry name" value="Tensin_C2-dom"/>
</dbReference>
<dbReference type="GeneID" id="68120284"/>
<dbReference type="Gene3D" id="2.60.40.1110">
    <property type="match status" value="1"/>
</dbReference>
<proteinExistence type="predicted"/>
<dbReference type="CDD" id="cd14497">
    <property type="entry name" value="PTP_PTEN-like"/>
    <property type="match status" value="1"/>
</dbReference>
<dbReference type="SMART" id="SM01326">
    <property type="entry name" value="PTEN_C2"/>
    <property type="match status" value="1"/>
</dbReference>
<dbReference type="PROSITE" id="PS50056">
    <property type="entry name" value="TYR_PHOSPHATASE_2"/>
    <property type="match status" value="1"/>
</dbReference>
<dbReference type="InterPro" id="IPR000387">
    <property type="entry name" value="Tyr_Pase_dom"/>
</dbReference>
<organism evidence="5 6">
    <name type="scientific">Naegleria fowleri</name>
    <name type="common">Brain eating amoeba</name>
    <dbReference type="NCBI Taxonomy" id="5763"/>
    <lineage>
        <taxon>Eukaryota</taxon>
        <taxon>Discoba</taxon>
        <taxon>Heterolobosea</taxon>
        <taxon>Tetramitia</taxon>
        <taxon>Eutetramitia</taxon>
        <taxon>Vahlkampfiidae</taxon>
        <taxon>Naegleria</taxon>
    </lineage>
</organism>
<dbReference type="PANTHER" id="PTHR12305">
    <property type="entry name" value="PHOSPHATASE WITH HOMOLOGY TO TENSIN"/>
    <property type="match status" value="1"/>
</dbReference>
<evidence type="ECO:0000313" key="6">
    <source>
        <dbReference type="Proteomes" id="UP000444721"/>
    </source>
</evidence>
<dbReference type="OMA" id="RILEFAW"/>
<dbReference type="AlphaFoldDB" id="A0A6A5BYX2"/>
<dbReference type="Proteomes" id="UP000444721">
    <property type="component" value="Unassembled WGS sequence"/>
</dbReference>
<dbReference type="SUPFAM" id="SSF52799">
    <property type="entry name" value="(Phosphotyrosine protein) phosphatases II"/>
    <property type="match status" value="1"/>
</dbReference>
<dbReference type="GO" id="GO:0005829">
    <property type="term" value="C:cytosol"/>
    <property type="evidence" value="ECO:0007669"/>
    <property type="project" value="TreeGrafter"/>
</dbReference>
<dbReference type="InterPro" id="IPR016130">
    <property type="entry name" value="Tyr_Pase_AS"/>
</dbReference>
<feature type="domain" description="Tyrosine specific protein phosphatases" evidence="2">
    <location>
        <begin position="110"/>
        <end position="184"/>
    </location>
</feature>
<gene>
    <name evidence="5" type="ORF">FDP41_013069</name>
</gene>
<evidence type="ECO:0000313" key="5">
    <source>
        <dbReference type="EMBL" id="KAF0980586.1"/>
    </source>
</evidence>
<dbReference type="PANTHER" id="PTHR12305:SF94">
    <property type="entry name" value="PHOSPHATIDYLINOSITOL-3,4,5-TRISPHOSPHATE 3-PHOSPHATASE"/>
    <property type="match status" value="1"/>
</dbReference>
<sequence length="374" mass="43225">MSFLANFIRTLVSGDKIRCQERVGSTYFDLDLTYITNRIIAMAIPGEGFSSIYRNHIESVAQFFKQKHAGHFMIINLSEIPYDYELFEKGEGGGKVIEKGFPDHHNPPVEYLIEICEEMDRFLKEDPNNVVSVHCLAGRGRTGTVIACYMTYSGMFESGTEALDYFASKRSTRERGVAQPSQRRYVQYVSELVSMFGQDTLNLKSLISNYFRKRGKQILKSITMYTVPKFSQDGCCPVIEIYTAPTQFNPKQLLFSSTDKNPLRYYREEDGVIEFDIDTILSGDVYIRGYHYRENKKSKYMFRISFHVGMMPNNGILRLTKMEIDDALKSSAFDNDFFMDLTWEKIQGIDEDQDDKDEDLARQEVLNENFTLDD</sequence>
<feature type="domain" description="C2 tensin-type" evidence="4">
    <location>
        <begin position="214"/>
        <end position="346"/>
    </location>
</feature>
<dbReference type="VEuPathDB" id="AmoebaDB:NfTy_035210"/>
<name>A0A6A5BYX2_NAEFO</name>
<keyword evidence="1" id="KW-0378">Hydrolase</keyword>
<dbReference type="VEuPathDB" id="AmoebaDB:NF0120390"/>
<dbReference type="Pfam" id="PF22785">
    <property type="entry name" value="Tc-R-P"/>
    <property type="match status" value="1"/>
</dbReference>
<dbReference type="InterPro" id="IPR029023">
    <property type="entry name" value="Tensin_phosphatase"/>
</dbReference>
<evidence type="ECO:0000259" key="4">
    <source>
        <dbReference type="PROSITE" id="PS51182"/>
    </source>
</evidence>
<dbReference type="GO" id="GO:0016314">
    <property type="term" value="F:phosphatidylinositol-3,4,5-trisphosphate 3-phosphatase activity"/>
    <property type="evidence" value="ECO:0007669"/>
    <property type="project" value="TreeGrafter"/>
</dbReference>